<sequence>MTKGSIAWLMVAVLLGAGLGVGGAVLFQQLTPHTAELPARAEKKPLYYRHPMNPKVTSPTPAKDEMGMDFIPVYPEDLNPQAAPGKTDRILYYRHPMGAADTSPVPKKDEMGMDYLPVYEGEAANSRQIAITPEKVQKLGVRTEAVAIRALVRNVRVLGGIQIDERRVHAVAPKFEGWVQRLHVNVTGQAVRRGQPLLDIYSPDLLTAEQEYLIARDGLAALREGSVQARATAELLVKNSLQRLRYWDIPQEALDRLESQGAPLETLPLAAPVSGVVLEKPAVEGMRFMPGEVLFRLADLGEVWLLADVFEQDLDWIRLGQAVQVHINAYPDKEFAGKIGFIYPTLAPETRTVKVRVELSNPQGLLRPGLYGSVTLAAGGQPERPLAVPDSAVLDSGVRKLVLVEKGEGRFEPREVKLGRYADDYFEVLAGLSAGEKVVTRANFLIDAESNLKAALDSLAAPGEPESPQPAAHQHGGH</sequence>
<keyword evidence="9" id="KW-1185">Reference proteome</keyword>
<dbReference type="InterPro" id="IPR006143">
    <property type="entry name" value="RND_pump_MFP"/>
</dbReference>
<dbReference type="GO" id="GO:0016020">
    <property type="term" value="C:membrane"/>
    <property type="evidence" value="ECO:0007669"/>
    <property type="project" value="InterPro"/>
</dbReference>
<dbReference type="Gene3D" id="2.40.420.20">
    <property type="match status" value="1"/>
</dbReference>
<dbReference type="GO" id="GO:0022857">
    <property type="term" value="F:transmembrane transporter activity"/>
    <property type="evidence" value="ECO:0007669"/>
    <property type="project" value="InterPro"/>
</dbReference>
<dbReference type="Pfam" id="PF25975">
    <property type="entry name" value="CzcB_C"/>
    <property type="match status" value="1"/>
</dbReference>
<evidence type="ECO:0000259" key="7">
    <source>
        <dbReference type="Pfam" id="PF25975"/>
    </source>
</evidence>
<keyword evidence="2" id="KW-0813">Transport</keyword>
<reference evidence="8 9" key="1">
    <citation type="submission" date="2016-12" db="EMBL/GenBank/DDBJ databases">
        <authorList>
            <person name="Song W.-J."/>
            <person name="Kurnit D.M."/>
        </authorList>
    </citation>
    <scope>NUCLEOTIDE SEQUENCE [LARGE SCALE GENOMIC DNA]</scope>
    <source>
        <strain evidence="8 9">175</strain>
    </source>
</reference>
<keyword evidence="3" id="KW-0732">Signal</keyword>
<dbReference type="GO" id="GO:0015679">
    <property type="term" value="P:plasma membrane copper ion transport"/>
    <property type="evidence" value="ECO:0007669"/>
    <property type="project" value="TreeGrafter"/>
</dbReference>
<comment type="similarity">
    <text evidence="1">Belongs to the membrane fusion protein (MFP) (TC 8.A.1) family.</text>
</comment>
<evidence type="ECO:0000256" key="1">
    <source>
        <dbReference type="ARBA" id="ARBA00009477"/>
    </source>
</evidence>
<evidence type="ECO:0000313" key="9">
    <source>
        <dbReference type="Proteomes" id="UP000192923"/>
    </source>
</evidence>
<evidence type="ECO:0000256" key="3">
    <source>
        <dbReference type="ARBA" id="ARBA00022729"/>
    </source>
</evidence>
<dbReference type="Pfam" id="PF25954">
    <property type="entry name" value="Beta-barrel_RND_2"/>
    <property type="match status" value="1"/>
</dbReference>
<dbReference type="InterPro" id="IPR058792">
    <property type="entry name" value="Beta-barrel_RND_2"/>
</dbReference>
<name>A0A1Y6D4W7_9GAMM</name>
<dbReference type="GO" id="GO:0046914">
    <property type="term" value="F:transition metal ion binding"/>
    <property type="evidence" value="ECO:0007669"/>
    <property type="project" value="TreeGrafter"/>
</dbReference>
<dbReference type="InterPro" id="IPR051909">
    <property type="entry name" value="MFP_Cation_Efflux"/>
</dbReference>
<dbReference type="RefSeq" id="WP_085212867.1">
    <property type="nucleotide sequence ID" value="NZ_FXAM01000001.1"/>
</dbReference>
<dbReference type="AlphaFoldDB" id="A0A1Y6D4W7"/>
<dbReference type="SUPFAM" id="SSF111369">
    <property type="entry name" value="HlyD-like secretion proteins"/>
    <property type="match status" value="1"/>
</dbReference>
<feature type="domain" description="CzcB-like C-terminal circularly permuted SH3-like" evidence="7">
    <location>
        <begin position="386"/>
        <end position="446"/>
    </location>
</feature>
<evidence type="ECO:0000256" key="4">
    <source>
        <dbReference type="ARBA" id="ARBA00023065"/>
    </source>
</evidence>
<dbReference type="PANTHER" id="PTHR30097:SF15">
    <property type="entry name" value="CATION EFFLUX SYSTEM PROTEIN CUSB"/>
    <property type="match status" value="1"/>
</dbReference>
<dbReference type="STRING" id="1760988.SAMN02949497_2345"/>
<dbReference type="Pfam" id="PF25919">
    <property type="entry name" value="BSH_CusB"/>
    <property type="match status" value="1"/>
</dbReference>
<dbReference type="FunFam" id="2.40.30.170:FF:000010">
    <property type="entry name" value="Efflux RND transporter periplasmic adaptor subunit"/>
    <property type="match status" value="1"/>
</dbReference>
<proteinExistence type="inferred from homology"/>
<dbReference type="PANTHER" id="PTHR30097">
    <property type="entry name" value="CATION EFFLUX SYSTEM PROTEIN CUSB"/>
    <property type="match status" value="1"/>
</dbReference>
<feature type="domain" description="CusB-like barrel-sandwich hybrid" evidence="5">
    <location>
        <begin position="169"/>
        <end position="298"/>
    </location>
</feature>
<accession>A0A1Y6D4W7</accession>
<dbReference type="EMBL" id="FXAM01000001">
    <property type="protein sequence ID" value="SMF95005.1"/>
    <property type="molecule type" value="Genomic_DNA"/>
</dbReference>
<dbReference type="InterPro" id="IPR058649">
    <property type="entry name" value="CzcB_C"/>
</dbReference>
<dbReference type="FunFam" id="2.40.420.20:FF:000003">
    <property type="entry name" value="Cation efflux system protein cusB"/>
    <property type="match status" value="1"/>
</dbReference>
<dbReference type="GO" id="GO:0030288">
    <property type="term" value="C:outer membrane-bounded periplasmic space"/>
    <property type="evidence" value="ECO:0007669"/>
    <property type="project" value="TreeGrafter"/>
</dbReference>
<evidence type="ECO:0000313" key="8">
    <source>
        <dbReference type="EMBL" id="SMF95005.1"/>
    </source>
</evidence>
<protein>
    <submittedName>
        <fullName evidence="8">Membrane fusion protein, Cu(I)/Ag(I) efflux system</fullName>
    </submittedName>
</protein>
<dbReference type="Proteomes" id="UP000192923">
    <property type="component" value="Unassembled WGS sequence"/>
</dbReference>
<dbReference type="Gene3D" id="2.40.30.170">
    <property type="match status" value="1"/>
</dbReference>
<evidence type="ECO:0000256" key="2">
    <source>
        <dbReference type="ARBA" id="ARBA00022448"/>
    </source>
</evidence>
<feature type="domain" description="CusB-like beta-barrel" evidence="6">
    <location>
        <begin position="302"/>
        <end position="378"/>
    </location>
</feature>
<keyword evidence="4" id="KW-0406">Ion transport</keyword>
<dbReference type="OrthoDB" id="9806939at2"/>
<dbReference type="GO" id="GO:0060003">
    <property type="term" value="P:copper ion export"/>
    <property type="evidence" value="ECO:0007669"/>
    <property type="project" value="TreeGrafter"/>
</dbReference>
<dbReference type="NCBIfam" id="TIGR01730">
    <property type="entry name" value="RND_mfp"/>
    <property type="match status" value="1"/>
</dbReference>
<dbReference type="InterPro" id="IPR058790">
    <property type="entry name" value="BSH_CusB"/>
</dbReference>
<gene>
    <name evidence="8" type="ORF">SAMN02949497_2345</name>
</gene>
<organism evidence="8 9">
    <name type="scientific">Methylomagnum ishizawai</name>
    <dbReference type="NCBI Taxonomy" id="1760988"/>
    <lineage>
        <taxon>Bacteria</taxon>
        <taxon>Pseudomonadati</taxon>
        <taxon>Pseudomonadota</taxon>
        <taxon>Gammaproteobacteria</taxon>
        <taxon>Methylococcales</taxon>
        <taxon>Methylococcaceae</taxon>
        <taxon>Methylomagnum</taxon>
    </lineage>
</organism>
<evidence type="ECO:0000259" key="5">
    <source>
        <dbReference type="Pfam" id="PF25919"/>
    </source>
</evidence>
<evidence type="ECO:0000259" key="6">
    <source>
        <dbReference type="Pfam" id="PF25954"/>
    </source>
</evidence>